<evidence type="ECO:0000259" key="1">
    <source>
        <dbReference type="Pfam" id="PF00561"/>
    </source>
</evidence>
<dbReference type="Pfam" id="PF00561">
    <property type="entry name" value="Abhydrolase_1"/>
    <property type="match status" value="1"/>
</dbReference>
<reference evidence="2 3" key="1">
    <citation type="submission" date="2020-01" db="EMBL/GenBank/DDBJ databases">
        <title>Genomes of bacteria type strains.</title>
        <authorList>
            <person name="Chen J."/>
            <person name="Zhu S."/>
            <person name="Yang J."/>
        </authorList>
    </citation>
    <scope>NUCLEOTIDE SEQUENCE [LARGE SCALE GENOMIC DNA]</scope>
    <source>
        <strain evidence="2 3">DSM 16655</strain>
    </source>
</reference>
<dbReference type="PANTHER" id="PTHR43194:SF2">
    <property type="entry name" value="PEROXISOMAL MEMBRANE PROTEIN LPX1"/>
    <property type="match status" value="1"/>
</dbReference>
<proteinExistence type="predicted"/>
<comment type="caution">
    <text evidence="2">The sequence shown here is derived from an EMBL/GenBank/DDBJ whole genome shotgun (WGS) entry which is preliminary data.</text>
</comment>
<gene>
    <name evidence="2" type="ORF">GTW23_05070</name>
</gene>
<dbReference type="PANTHER" id="PTHR43194">
    <property type="entry name" value="HYDROLASE ALPHA/BETA FOLD FAMILY"/>
    <property type="match status" value="1"/>
</dbReference>
<dbReference type="InterPro" id="IPR050228">
    <property type="entry name" value="Carboxylesterase_BioH"/>
</dbReference>
<evidence type="ECO:0000313" key="3">
    <source>
        <dbReference type="Proteomes" id="UP001320715"/>
    </source>
</evidence>
<protein>
    <submittedName>
        <fullName evidence="2">Alpha/beta fold hydrolase</fullName>
    </submittedName>
</protein>
<name>A0ABT1CMV3_9HYPH</name>
<dbReference type="RefSeq" id="WP_152008080.1">
    <property type="nucleotide sequence ID" value="NZ_JAAAML010000001.1"/>
</dbReference>
<keyword evidence="3" id="KW-1185">Reference proteome</keyword>
<feature type="domain" description="AB hydrolase-1" evidence="1">
    <location>
        <begin position="52"/>
        <end position="293"/>
    </location>
</feature>
<accession>A0ABT1CMV3</accession>
<dbReference type="Gene3D" id="3.40.50.1820">
    <property type="entry name" value="alpha/beta hydrolase"/>
    <property type="match status" value="1"/>
</dbReference>
<dbReference type="InterPro" id="IPR029058">
    <property type="entry name" value="AB_hydrolase_fold"/>
</dbReference>
<organism evidence="2 3">
    <name type="scientific">Hoeflea alexandrii</name>
    <dbReference type="NCBI Taxonomy" id="288436"/>
    <lineage>
        <taxon>Bacteria</taxon>
        <taxon>Pseudomonadati</taxon>
        <taxon>Pseudomonadota</taxon>
        <taxon>Alphaproteobacteria</taxon>
        <taxon>Hyphomicrobiales</taxon>
        <taxon>Rhizobiaceae</taxon>
        <taxon>Hoeflea</taxon>
    </lineage>
</organism>
<dbReference type="Proteomes" id="UP001320715">
    <property type="component" value="Unassembled WGS sequence"/>
</dbReference>
<dbReference type="EMBL" id="JAAAML010000001">
    <property type="protein sequence ID" value="MCO6407538.1"/>
    <property type="molecule type" value="Genomic_DNA"/>
</dbReference>
<dbReference type="SUPFAM" id="SSF53474">
    <property type="entry name" value="alpha/beta-Hydrolases"/>
    <property type="match status" value="1"/>
</dbReference>
<dbReference type="InterPro" id="IPR000073">
    <property type="entry name" value="AB_hydrolase_1"/>
</dbReference>
<dbReference type="GO" id="GO:0016787">
    <property type="term" value="F:hydrolase activity"/>
    <property type="evidence" value="ECO:0007669"/>
    <property type="project" value="UniProtKB-KW"/>
</dbReference>
<sequence>MTNGASGGTSKLNTGKQDTGTWESVFYSASDGLRLHAADYGRHNPATRDRLPVVCLPGLTRNTRDFDDLAKILSTDPKAPRRVVSFDYRGRGGSAWDKDPSRYTITVEAEDVLSGMAALGLEHAIFIGTSRGGLIMHVLAATRPGVMAAGVLNDIGPVIEGAGLAQIKAYLSRMPRPKSWEDAAQILADAHSKSFPALTGPDWSDFARAVYVEKDGKLIADYDPALVDGLKGVDLSTPLPTLWPQFEGLGGMPLMALRGEHSTLLSEETLIEMKNRVPSLETVTVAGHGHAPILHLEGIPGILAKFFASVDKQRRH</sequence>
<evidence type="ECO:0000313" key="2">
    <source>
        <dbReference type="EMBL" id="MCO6407538.1"/>
    </source>
</evidence>
<keyword evidence="2" id="KW-0378">Hydrolase</keyword>